<keyword evidence="2" id="KW-0238">DNA-binding</keyword>
<dbReference type="EMBL" id="JBHUCX010000065">
    <property type="protein sequence ID" value="MFD1676456.1"/>
    <property type="molecule type" value="Genomic_DNA"/>
</dbReference>
<evidence type="ECO:0000256" key="1">
    <source>
        <dbReference type="ARBA" id="ARBA00008857"/>
    </source>
</evidence>
<name>A0ABW4JJG8_9BACL</name>
<sequence length="113" mass="13149">MTLLGTGARLGELINIRWADVDFKNSTMSLFGKKRVAIAIPMAAKLERELAKYKIYIQQRFSDLPEYVFVDSRGRKLTNNAIKNMFKRLKEVMNFKDVRLSSHTFRHAFAHRA</sequence>
<evidence type="ECO:0000259" key="4">
    <source>
        <dbReference type="PROSITE" id="PS51898"/>
    </source>
</evidence>
<dbReference type="Proteomes" id="UP001597079">
    <property type="component" value="Unassembled WGS sequence"/>
</dbReference>
<feature type="domain" description="Tyr recombinase" evidence="4">
    <location>
        <begin position="1"/>
        <end position="113"/>
    </location>
</feature>
<gene>
    <name evidence="5" type="ORF">ACFSB2_17295</name>
</gene>
<keyword evidence="3" id="KW-0233">DNA recombination</keyword>
<accession>A0ABW4JJG8</accession>
<evidence type="ECO:0000256" key="2">
    <source>
        <dbReference type="ARBA" id="ARBA00023125"/>
    </source>
</evidence>
<protein>
    <submittedName>
        <fullName evidence="5">Tyrosine-type recombinase/integrase</fullName>
    </submittedName>
</protein>
<comment type="caution">
    <text evidence="5">The sequence shown here is derived from an EMBL/GenBank/DDBJ whole genome shotgun (WGS) entry which is preliminary data.</text>
</comment>
<dbReference type="InterPro" id="IPR050090">
    <property type="entry name" value="Tyrosine_recombinase_XerCD"/>
</dbReference>
<dbReference type="Gene3D" id="1.10.443.10">
    <property type="entry name" value="Intergrase catalytic core"/>
    <property type="match status" value="1"/>
</dbReference>
<evidence type="ECO:0000313" key="5">
    <source>
        <dbReference type="EMBL" id="MFD1676456.1"/>
    </source>
</evidence>
<keyword evidence="6" id="KW-1185">Reference proteome</keyword>
<dbReference type="CDD" id="cd00397">
    <property type="entry name" value="DNA_BRE_C"/>
    <property type="match status" value="1"/>
</dbReference>
<organism evidence="5 6">
    <name type="scientific">Alicyclobacillus fodiniaquatilis</name>
    <dbReference type="NCBI Taxonomy" id="1661150"/>
    <lineage>
        <taxon>Bacteria</taxon>
        <taxon>Bacillati</taxon>
        <taxon>Bacillota</taxon>
        <taxon>Bacilli</taxon>
        <taxon>Bacillales</taxon>
        <taxon>Alicyclobacillaceae</taxon>
        <taxon>Alicyclobacillus</taxon>
    </lineage>
</organism>
<dbReference type="InterPro" id="IPR013762">
    <property type="entry name" value="Integrase-like_cat_sf"/>
</dbReference>
<reference evidence="6" key="1">
    <citation type="journal article" date="2019" name="Int. J. Syst. Evol. Microbiol.">
        <title>The Global Catalogue of Microorganisms (GCM) 10K type strain sequencing project: providing services to taxonomists for standard genome sequencing and annotation.</title>
        <authorList>
            <consortium name="The Broad Institute Genomics Platform"/>
            <consortium name="The Broad Institute Genome Sequencing Center for Infectious Disease"/>
            <person name="Wu L."/>
            <person name="Ma J."/>
        </authorList>
    </citation>
    <scope>NUCLEOTIDE SEQUENCE [LARGE SCALE GENOMIC DNA]</scope>
    <source>
        <strain evidence="6">CGMCC 1.12286</strain>
    </source>
</reference>
<dbReference type="InterPro" id="IPR011010">
    <property type="entry name" value="DNA_brk_join_enz"/>
</dbReference>
<evidence type="ECO:0000313" key="6">
    <source>
        <dbReference type="Proteomes" id="UP001597079"/>
    </source>
</evidence>
<dbReference type="PANTHER" id="PTHR30349">
    <property type="entry name" value="PHAGE INTEGRASE-RELATED"/>
    <property type="match status" value="1"/>
</dbReference>
<comment type="similarity">
    <text evidence="1">Belongs to the 'phage' integrase family.</text>
</comment>
<proteinExistence type="inferred from homology"/>
<dbReference type="InterPro" id="IPR002104">
    <property type="entry name" value="Integrase_catalytic"/>
</dbReference>
<dbReference type="PANTHER" id="PTHR30349:SF41">
    <property type="entry name" value="INTEGRASE_RECOMBINASE PROTEIN MJ0367-RELATED"/>
    <property type="match status" value="1"/>
</dbReference>
<dbReference type="SUPFAM" id="SSF56349">
    <property type="entry name" value="DNA breaking-rejoining enzymes"/>
    <property type="match status" value="1"/>
</dbReference>
<dbReference type="PROSITE" id="PS51898">
    <property type="entry name" value="TYR_RECOMBINASE"/>
    <property type="match status" value="1"/>
</dbReference>
<dbReference type="Pfam" id="PF00589">
    <property type="entry name" value="Phage_integrase"/>
    <property type="match status" value="1"/>
</dbReference>
<dbReference type="RefSeq" id="WP_377944358.1">
    <property type="nucleotide sequence ID" value="NZ_JBHUCX010000065.1"/>
</dbReference>
<evidence type="ECO:0000256" key="3">
    <source>
        <dbReference type="ARBA" id="ARBA00023172"/>
    </source>
</evidence>